<evidence type="ECO:0000313" key="2">
    <source>
        <dbReference type="Proteomes" id="UP000000757"/>
    </source>
</evidence>
<dbReference type="Proteomes" id="UP000000757">
    <property type="component" value="Chromosome"/>
</dbReference>
<dbReference type="EMBL" id="CP000480">
    <property type="protein sequence ID" value="ABK73902.1"/>
    <property type="molecule type" value="Genomic_DNA"/>
</dbReference>
<dbReference type="OrthoDB" id="9927930at2"/>
<evidence type="ECO:0000313" key="1">
    <source>
        <dbReference type="EMBL" id="ABK73902.1"/>
    </source>
</evidence>
<protein>
    <submittedName>
        <fullName evidence="1">Uncharacterized protein</fullName>
    </submittedName>
</protein>
<proteinExistence type="predicted"/>
<keyword evidence="2" id="KW-1185">Reference proteome</keyword>
<organism evidence="1 2">
    <name type="scientific">Mycolicibacterium smegmatis (strain ATCC 700084 / mc(2)155)</name>
    <name type="common">Mycobacterium smegmatis</name>
    <dbReference type="NCBI Taxonomy" id="246196"/>
    <lineage>
        <taxon>Bacteria</taxon>
        <taxon>Bacillati</taxon>
        <taxon>Actinomycetota</taxon>
        <taxon>Actinomycetes</taxon>
        <taxon>Mycobacteriales</taxon>
        <taxon>Mycobacteriaceae</taxon>
        <taxon>Mycolicibacterium</taxon>
    </lineage>
</organism>
<gene>
    <name evidence="1" type="ordered locus">MSMEG_6460</name>
</gene>
<sequence length="62" mass="6838">MLIRRVVQPPVVPAAASRPTETAGCHSHLALQDAFLKPRRHRPRTAANSALASSAWRTFVQH</sequence>
<dbReference type="KEGG" id="msb:LJ00_31935"/>
<reference evidence="1 2" key="1">
    <citation type="submission" date="2006-10" db="EMBL/GenBank/DDBJ databases">
        <authorList>
            <person name="Fleischmann R.D."/>
            <person name="Dodson R.J."/>
            <person name="Haft D.H."/>
            <person name="Merkel J.S."/>
            <person name="Nelson W.C."/>
            <person name="Fraser C.M."/>
        </authorList>
    </citation>
    <scope>NUCLEOTIDE SEQUENCE [LARGE SCALE GENOMIC DNA]</scope>
    <source>
        <strain evidence="2">ATCC 700084 / mc(2)155</strain>
    </source>
</reference>
<dbReference type="PATRIC" id="fig|246196.19.peg.6283"/>
<accession>A0R685</accession>
<dbReference type="KEGG" id="msm:MSMEG_6460"/>
<dbReference type="AlphaFoldDB" id="A0R685"/>
<dbReference type="STRING" id="246196.MSMEG_6460"/>
<name>A0R685_MYCS2</name>